<dbReference type="AlphaFoldDB" id="A0A6A6H6V3"/>
<feature type="compositionally biased region" description="Polar residues" evidence="1">
    <location>
        <begin position="192"/>
        <end position="201"/>
    </location>
</feature>
<dbReference type="Proteomes" id="UP000800092">
    <property type="component" value="Unassembled WGS sequence"/>
</dbReference>
<feature type="region of interest" description="Disordered" evidence="1">
    <location>
        <begin position="144"/>
        <end position="241"/>
    </location>
</feature>
<protein>
    <submittedName>
        <fullName evidence="2">Uncharacterized protein</fullName>
    </submittedName>
</protein>
<dbReference type="EMBL" id="ML991803">
    <property type="protein sequence ID" value="KAF2233824.1"/>
    <property type="molecule type" value="Genomic_DNA"/>
</dbReference>
<feature type="compositionally biased region" description="Basic and acidic residues" evidence="1">
    <location>
        <begin position="384"/>
        <end position="393"/>
    </location>
</feature>
<keyword evidence="3" id="KW-1185">Reference proteome</keyword>
<evidence type="ECO:0000313" key="3">
    <source>
        <dbReference type="Proteomes" id="UP000800092"/>
    </source>
</evidence>
<evidence type="ECO:0000256" key="1">
    <source>
        <dbReference type="SAM" id="MobiDB-lite"/>
    </source>
</evidence>
<reference evidence="2" key="1">
    <citation type="journal article" date="2020" name="Stud. Mycol.">
        <title>101 Dothideomycetes genomes: a test case for predicting lifestyles and emergence of pathogens.</title>
        <authorList>
            <person name="Haridas S."/>
            <person name="Albert R."/>
            <person name="Binder M."/>
            <person name="Bloem J."/>
            <person name="Labutti K."/>
            <person name="Salamov A."/>
            <person name="Andreopoulos B."/>
            <person name="Baker S."/>
            <person name="Barry K."/>
            <person name="Bills G."/>
            <person name="Bluhm B."/>
            <person name="Cannon C."/>
            <person name="Castanera R."/>
            <person name="Culley D."/>
            <person name="Daum C."/>
            <person name="Ezra D."/>
            <person name="Gonzalez J."/>
            <person name="Henrissat B."/>
            <person name="Kuo A."/>
            <person name="Liang C."/>
            <person name="Lipzen A."/>
            <person name="Lutzoni F."/>
            <person name="Magnuson J."/>
            <person name="Mondo S."/>
            <person name="Nolan M."/>
            <person name="Ohm R."/>
            <person name="Pangilinan J."/>
            <person name="Park H.-J."/>
            <person name="Ramirez L."/>
            <person name="Alfaro M."/>
            <person name="Sun H."/>
            <person name="Tritt A."/>
            <person name="Yoshinaga Y."/>
            <person name="Zwiers L.-H."/>
            <person name="Turgeon B."/>
            <person name="Goodwin S."/>
            <person name="Spatafora J."/>
            <person name="Crous P."/>
            <person name="Grigoriev I."/>
        </authorList>
    </citation>
    <scope>NUCLEOTIDE SEQUENCE</scope>
    <source>
        <strain evidence="2">Tuck. ex Michener</strain>
    </source>
</reference>
<name>A0A6A6H6V3_VIRVR</name>
<dbReference type="OrthoDB" id="5394557at2759"/>
<feature type="compositionally biased region" description="Low complexity" evidence="1">
    <location>
        <begin position="323"/>
        <end position="347"/>
    </location>
</feature>
<feature type="region of interest" description="Disordered" evidence="1">
    <location>
        <begin position="305"/>
        <end position="393"/>
    </location>
</feature>
<gene>
    <name evidence="2" type="ORF">EV356DRAFT_533363</name>
</gene>
<feature type="compositionally biased region" description="Polar residues" evidence="1">
    <location>
        <begin position="146"/>
        <end position="168"/>
    </location>
</feature>
<proteinExistence type="predicted"/>
<evidence type="ECO:0000313" key="2">
    <source>
        <dbReference type="EMBL" id="KAF2233824.1"/>
    </source>
</evidence>
<sequence>MNTVLSPGAHVSYPKAYGQALSVKTTNSPAYAWAYTEEPSIDTLNLQRPSYGPPHVQEPGGHFYGAQETTRNWTGMSQWMNPNQPGYFDKDPHSHGSISYGQHPGGRVSSVTCEGVSSLNMTSLHSCLPLPNPTSLEARRQLPMPTRNQSISSNSSAAPAVKSNSEQTDVCARLSSHDSNPNLGAVNASPMYRNTSGTNWMGSSSGPESRRSSLNNHLVSTLMPPPVSRPSLSSGATIPIGDVPNANITPMGYVTLGIADNEGPTASNVPSFNYSSSCPSNSYASLGSLNLSRSAPSFSSALPAMPSSHDTLFSRSTSPPPTTTLYSYSTDTGSKSDSADQDAGSSGTLVSGQKYAPLHQPPARCESNAEDPRGDRFAGGVQRDTVEDLENRY</sequence>
<organism evidence="2 3">
    <name type="scientific">Viridothelium virens</name>
    <name type="common">Speckled blister lichen</name>
    <name type="synonym">Trypethelium virens</name>
    <dbReference type="NCBI Taxonomy" id="1048519"/>
    <lineage>
        <taxon>Eukaryota</taxon>
        <taxon>Fungi</taxon>
        <taxon>Dikarya</taxon>
        <taxon>Ascomycota</taxon>
        <taxon>Pezizomycotina</taxon>
        <taxon>Dothideomycetes</taxon>
        <taxon>Dothideomycetes incertae sedis</taxon>
        <taxon>Trypetheliales</taxon>
        <taxon>Trypetheliaceae</taxon>
        <taxon>Viridothelium</taxon>
    </lineage>
</organism>
<accession>A0A6A6H6V3</accession>